<keyword evidence="4" id="KW-0663">Pyridoxal phosphate</keyword>
<protein>
    <recommendedName>
        <fullName evidence="2">8-amino-7-oxononanoate synthase</fullName>
        <ecNumber evidence="2">2.3.1.47</ecNumber>
    </recommendedName>
</protein>
<accession>A0ABV6VXI0</accession>
<dbReference type="NCBIfam" id="NF005526">
    <property type="entry name" value="PRK07179.1"/>
    <property type="match status" value="1"/>
</dbReference>
<dbReference type="PANTHER" id="PTHR13693">
    <property type="entry name" value="CLASS II AMINOTRANSFERASE/8-AMINO-7-OXONONANOATE SYNTHASE"/>
    <property type="match status" value="1"/>
</dbReference>
<dbReference type="InterPro" id="IPR015421">
    <property type="entry name" value="PyrdxlP-dep_Trfase_major"/>
</dbReference>
<proteinExistence type="predicted"/>
<feature type="domain" description="Aminotransferase class I/classII large" evidence="6">
    <location>
        <begin position="37"/>
        <end position="373"/>
    </location>
</feature>
<name>A0ABV6VXI0_9ACTN</name>
<dbReference type="EMBL" id="JBHFAB010000012">
    <property type="protein sequence ID" value="MFC1418479.1"/>
    <property type="molecule type" value="Genomic_DNA"/>
</dbReference>
<comment type="catalytic activity">
    <reaction evidence="5">
        <text>6-carboxyhexanoyl-[ACP] + L-alanine + H(+) = (8S)-8-amino-7-oxononanoate + holo-[ACP] + CO2</text>
        <dbReference type="Rhea" id="RHEA:42288"/>
        <dbReference type="Rhea" id="RHEA-COMP:9685"/>
        <dbReference type="Rhea" id="RHEA-COMP:9955"/>
        <dbReference type="ChEBI" id="CHEBI:15378"/>
        <dbReference type="ChEBI" id="CHEBI:16526"/>
        <dbReference type="ChEBI" id="CHEBI:57972"/>
        <dbReference type="ChEBI" id="CHEBI:64479"/>
        <dbReference type="ChEBI" id="CHEBI:78846"/>
        <dbReference type="ChEBI" id="CHEBI:149468"/>
        <dbReference type="EC" id="2.3.1.47"/>
    </reaction>
</comment>
<evidence type="ECO:0000259" key="6">
    <source>
        <dbReference type="Pfam" id="PF00155"/>
    </source>
</evidence>
<evidence type="ECO:0000256" key="4">
    <source>
        <dbReference type="ARBA" id="ARBA00022898"/>
    </source>
</evidence>
<organism evidence="7 8">
    <name type="scientific">Streptacidiphilus cavernicola</name>
    <dbReference type="NCBI Taxonomy" id="3342716"/>
    <lineage>
        <taxon>Bacteria</taxon>
        <taxon>Bacillati</taxon>
        <taxon>Actinomycetota</taxon>
        <taxon>Actinomycetes</taxon>
        <taxon>Kitasatosporales</taxon>
        <taxon>Streptomycetaceae</taxon>
        <taxon>Streptacidiphilus</taxon>
    </lineage>
</organism>
<dbReference type="Proteomes" id="UP001592531">
    <property type="component" value="Unassembled WGS sequence"/>
</dbReference>
<evidence type="ECO:0000256" key="5">
    <source>
        <dbReference type="ARBA" id="ARBA00047715"/>
    </source>
</evidence>
<dbReference type="InterPro" id="IPR015424">
    <property type="entry name" value="PyrdxlP-dep_Trfase"/>
</dbReference>
<evidence type="ECO:0000256" key="1">
    <source>
        <dbReference type="ARBA" id="ARBA00001933"/>
    </source>
</evidence>
<reference evidence="7 8" key="1">
    <citation type="submission" date="2024-09" db="EMBL/GenBank/DDBJ databases">
        <authorList>
            <person name="Lee S.D."/>
        </authorList>
    </citation>
    <scope>NUCLEOTIDE SEQUENCE [LARGE SCALE GENOMIC DNA]</scope>
    <source>
        <strain evidence="7 8">N8-3</strain>
    </source>
</reference>
<evidence type="ECO:0000313" key="8">
    <source>
        <dbReference type="Proteomes" id="UP001592531"/>
    </source>
</evidence>
<keyword evidence="3" id="KW-0808">Transferase</keyword>
<dbReference type="Gene3D" id="3.40.640.10">
    <property type="entry name" value="Type I PLP-dependent aspartate aminotransferase-like (Major domain)"/>
    <property type="match status" value="1"/>
</dbReference>
<keyword evidence="8" id="KW-1185">Reference proteome</keyword>
<dbReference type="InterPro" id="IPR015422">
    <property type="entry name" value="PyrdxlP-dep_Trfase_small"/>
</dbReference>
<dbReference type="EC" id="2.3.1.47" evidence="2"/>
<gene>
    <name evidence="7" type="primary">cqsA</name>
    <name evidence="7" type="ORF">ACEZDE_17805</name>
</gene>
<comment type="caution">
    <text evidence="7">The sequence shown here is derived from an EMBL/GenBank/DDBJ whole genome shotgun (WGS) entry which is preliminary data.</text>
</comment>
<dbReference type="Pfam" id="PF00155">
    <property type="entry name" value="Aminotran_1_2"/>
    <property type="match status" value="1"/>
</dbReference>
<evidence type="ECO:0000313" key="7">
    <source>
        <dbReference type="EMBL" id="MFC1418479.1"/>
    </source>
</evidence>
<dbReference type="PANTHER" id="PTHR13693:SF100">
    <property type="entry name" value="8-AMINO-7-OXONONANOATE SYNTHASE"/>
    <property type="match status" value="1"/>
</dbReference>
<dbReference type="RefSeq" id="WP_380537273.1">
    <property type="nucleotide sequence ID" value="NZ_JBHFAB010000012.1"/>
</dbReference>
<evidence type="ECO:0000256" key="2">
    <source>
        <dbReference type="ARBA" id="ARBA00013187"/>
    </source>
</evidence>
<sequence length="400" mass="42647">MNGDPTPLPERFSAWDRRRAGWGGAIYRGRALPGPDDLVLMSNDYLALGSAPEVLQAQVDSLLRHGNGLMMSGAFTGDDDPRQALEQRFAELMRAPAAMLCQSGWAANVGLIQAVAPAGSPVYADVTAHMSLWAGIQAAGALARPFPHNDLEYLERLIGRHGPGLIAVDALYSVTGDLCPLAELVAVAERTGCEVVADESHTLGVLGPQGAGLTAALGLTERVAYRTVSLAKAFAGRAGLIACSRRAADFLPFHAYPAIFSSTLLPHDLAGLAAVLNRILTADDRRERLLRQSAALRAGLTAVGYSIAPSESWIVPLQPGTEQRISLLQHLLDGEGVFGAPFIPPAVGNNRCVHRLSVHSELTDRDLDRVLDACARVRDKAGVQDWKSTRRMCAATPTET</sequence>
<evidence type="ECO:0000256" key="3">
    <source>
        <dbReference type="ARBA" id="ARBA00022679"/>
    </source>
</evidence>
<dbReference type="SUPFAM" id="SSF53383">
    <property type="entry name" value="PLP-dependent transferases"/>
    <property type="match status" value="1"/>
</dbReference>
<comment type="cofactor">
    <cofactor evidence="1">
        <name>pyridoxal 5'-phosphate</name>
        <dbReference type="ChEBI" id="CHEBI:597326"/>
    </cofactor>
</comment>
<dbReference type="InterPro" id="IPR004839">
    <property type="entry name" value="Aminotransferase_I/II_large"/>
</dbReference>
<dbReference type="InterPro" id="IPR050087">
    <property type="entry name" value="AON_synthase_class-II"/>
</dbReference>
<dbReference type="Gene3D" id="3.90.1150.10">
    <property type="entry name" value="Aspartate Aminotransferase, domain 1"/>
    <property type="match status" value="1"/>
</dbReference>